<dbReference type="AlphaFoldDB" id="D7G360"/>
<dbReference type="Proteomes" id="UP000002630">
    <property type="component" value="Linkage Group LG09"/>
</dbReference>
<feature type="region of interest" description="Disordered" evidence="1">
    <location>
        <begin position="17"/>
        <end position="36"/>
    </location>
</feature>
<organism evidence="2 3">
    <name type="scientific">Ectocarpus siliculosus</name>
    <name type="common">Brown alga</name>
    <name type="synonym">Conferva siliculosa</name>
    <dbReference type="NCBI Taxonomy" id="2880"/>
    <lineage>
        <taxon>Eukaryota</taxon>
        <taxon>Sar</taxon>
        <taxon>Stramenopiles</taxon>
        <taxon>Ochrophyta</taxon>
        <taxon>PX clade</taxon>
        <taxon>Phaeophyceae</taxon>
        <taxon>Ectocarpales</taxon>
        <taxon>Ectocarpaceae</taxon>
        <taxon>Ectocarpus</taxon>
    </lineage>
</organism>
<name>D7G360_ECTSI</name>
<evidence type="ECO:0000313" key="2">
    <source>
        <dbReference type="EMBL" id="CBJ26907.1"/>
    </source>
</evidence>
<dbReference type="InParanoid" id="D7G360"/>
<protein>
    <submittedName>
        <fullName evidence="2">Uncharacterized protein</fullName>
    </submittedName>
</protein>
<dbReference type="EMBL" id="FN648708">
    <property type="protein sequence ID" value="CBJ26907.1"/>
    <property type="molecule type" value="Genomic_DNA"/>
</dbReference>
<proteinExistence type="predicted"/>
<reference evidence="2 3" key="1">
    <citation type="journal article" date="2010" name="Nature">
        <title>The Ectocarpus genome and the independent evolution of multicellularity in brown algae.</title>
        <authorList>
            <person name="Cock J.M."/>
            <person name="Sterck L."/>
            <person name="Rouze P."/>
            <person name="Scornet D."/>
            <person name="Allen A.E."/>
            <person name="Amoutzias G."/>
            <person name="Anthouard V."/>
            <person name="Artiguenave F."/>
            <person name="Aury J.M."/>
            <person name="Badger J.H."/>
            <person name="Beszteri B."/>
            <person name="Billiau K."/>
            <person name="Bonnet E."/>
            <person name="Bothwell J.H."/>
            <person name="Bowler C."/>
            <person name="Boyen C."/>
            <person name="Brownlee C."/>
            <person name="Carrano C.J."/>
            <person name="Charrier B."/>
            <person name="Cho G.Y."/>
            <person name="Coelho S.M."/>
            <person name="Collen J."/>
            <person name="Corre E."/>
            <person name="Da Silva C."/>
            <person name="Delage L."/>
            <person name="Delaroque N."/>
            <person name="Dittami S.M."/>
            <person name="Doulbeau S."/>
            <person name="Elias M."/>
            <person name="Farnham G."/>
            <person name="Gachon C.M."/>
            <person name="Gschloessl B."/>
            <person name="Heesch S."/>
            <person name="Jabbari K."/>
            <person name="Jubin C."/>
            <person name="Kawai H."/>
            <person name="Kimura K."/>
            <person name="Kloareg B."/>
            <person name="Kupper F.C."/>
            <person name="Lang D."/>
            <person name="Le Bail A."/>
            <person name="Leblanc C."/>
            <person name="Lerouge P."/>
            <person name="Lohr M."/>
            <person name="Lopez P.J."/>
            <person name="Martens C."/>
            <person name="Maumus F."/>
            <person name="Michel G."/>
            <person name="Miranda-Saavedra D."/>
            <person name="Morales J."/>
            <person name="Moreau H."/>
            <person name="Motomura T."/>
            <person name="Nagasato C."/>
            <person name="Napoli C.A."/>
            <person name="Nelson D.R."/>
            <person name="Nyvall-Collen P."/>
            <person name="Peters A.F."/>
            <person name="Pommier C."/>
            <person name="Potin P."/>
            <person name="Poulain J."/>
            <person name="Quesneville H."/>
            <person name="Read B."/>
            <person name="Rensing S.A."/>
            <person name="Ritter A."/>
            <person name="Rousvoal S."/>
            <person name="Samanta M."/>
            <person name="Samson G."/>
            <person name="Schroeder D.C."/>
            <person name="Segurens B."/>
            <person name="Strittmatter M."/>
            <person name="Tonon T."/>
            <person name="Tregear J.W."/>
            <person name="Valentin K."/>
            <person name="von Dassow P."/>
            <person name="Yamagishi T."/>
            <person name="Van de Peer Y."/>
            <person name="Wincker P."/>
        </authorList>
    </citation>
    <scope>NUCLEOTIDE SEQUENCE [LARGE SCALE GENOMIC DNA]</scope>
    <source>
        <strain evidence="3">Ec32 / CCAP1310/4</strain>
    </source>
</reference>
<evidence type="ECO:0000256" key="1">
    <source>
        <dbReference type="SAM" id="MobiDB-lite"/>
    </source>
</evidence>
<gene>
    <name evidence="2" type="ORF">Esi_0050_0016</name>
</gene>
<accession>D7G360</accession>
<dbReference type="EMBL" id="FN649734">
    <property type="protein sequence ID" value="CBJ26907.1"/>
    <property type="molecule type" value="Genomic_DNA"/>
</dbReference>
<sequence>MCEVALTHSLSLLFSISSQPPPSTRTRHDPGVPCRRGPKMEKAQVELFRAIKSGDLTKARKAYDKGANVNWPLDRWIMGGREHWGLRVQVKPLGIYLGFSARESWRVPDGEGANRGDTLVMVALKCRKQEEAAFLLGCDRLNRNCLNEAGNSVADIARATGQEFLLTGRWGGANLPPTVPQQGPGEWDEARPAWEEPGAAAGAGVGGVQYASVVAEAVPADGKGGGGATAGGAVVATAVGDVGYAPATTGHATAAPVNVATPIDPTKACHLHPTGQHQHQPSPAHQQPLPRQEVCAVLVCGRHAGDSQTLRQLPLPAKRNGNISDQRHFGSRVDTKIWEIWVSACQSCLRVFPSNHYYA</sequence>
<keyword evidence="3" id="KW-1185">Reference proteome</keyword>
<dbReference type="OrthoDB" id="10433962at2759"/>
<evidence type="ECO:0000313" key="3">
    <source>
        <dbReference type="Proteomes" id="UP000002630"/>
    </source>
</evidence>